<gene>
    <name evidence="8" type="ORF">O2N63_00535</name>
</gene>
<dbReference type="InterPro" id="IPR036907">
    <property type="entry name" value="5'-Nucleotdase_C_sf"/>
</dbReference>
<dbReference type="PANTHER" id="PTHR11575:SF6">
    <property type="entry name" value="2',3'-CYCLIC-NUCLEOTIDE 2'-PHOSPHODIESTERASE_3'-NUCLEOTIDASE"/>
    <property type="match status" value="1"/>
</dbReference>
<accession>A0ABT4VWF0</accession>
<organism evidence="8 9">
    <name type="scientific">Aliiroseovarius salicola</name>
    <dbReference type="NCBI Taxonomy" id="3009082"/>
    <lineage>
        <taxon>Bacteria</taxon>
        <taxon>Pseudomonadati</taxon>
        <taxon>Pseudomonadota</taxon>
        <taxon>Alphaproteobacteria</taxon>
        <taxon>Rhodobacterales</taxon>
        <taxon>Paracoccaceae</taxon>
        <taxon>Aliiroseovarius</taxon>
    </lineage>
</organism>
<keyword evidence="5" id="KW-0378">Hydrolase</keyword>
<reference evidence="8 9" key="1">
    <citation type="submission" date="2023-01" db="EMBL/GenBank/DDBJ databases">
        <authorList>
            <person name="Yoon J.-W."/>
        </authorList>
    </citation>
    <scope>NUCLEOTIDE SEQUENCE [LARGE SCALE GENOMIC DNA]</scope>
    <source>
        <strain evidence="8 9">KMU-50</strain>
    </source>
</reference>
<evidence type="ECO:0000256" key="5">
    <source>
        <dbReference type="RuleBase" id="RU362119"/>
    </source>
</evidence>
<dbReference type="InterPro" id="IPR004843">
    <property type="entry name" value="Calcineurin-like_PHP"/>
</dbReference>
<proteinExistence type="inferred from homology"/>
<protein>
    <submittedName>
        <fullName evidence="8">Bifunctional 2',3'-cyclic-nucleotide 2'-phosphodiesterase/3'-nucleotidase</fullName>
    </submittedName>
</protein>
<dbReference type="CDD" id="cd07410">
    <property type="entry name" value="MPP_CpdB_N"/>
    <property type="match status" value="1"/>
</dbReference>
<evidence type="ECO:0000259" key="6">
    <source>
        <dbReference type="Pfam" id="PF00149"/>
    </source>
</evidence>
<dbReference type="PRINTS" id="PR01607">
    <property type="entry name" value="APYRASEFAMLY"/>
</dbReference>
<dbReference type="EMBL" id="JAQIIO010000001">
    <property type="protein sequence ID" value="MDA5092574.1"/>
    <property type="molecule type" value="Genomic_DNA"/>
</dbReference>
<dbReference type="Pfam" id="PF00149">
    <property type="entry name" value="Metallophos"/>
    <property type="match status" value="1"/>
</dbReference>
<dbReference type="Gene3D" id="3.60.21.10">
    <property type="match status" value="1"/>
</dbReference>
<evidence type="ECO:0000313" key="8">
    <source>
        <dbReference type="EMBL" id="MDA5092574.1"/>
    </source>
</evidence>
<keyword evidence="9" id="KW-1185">Reference proteome</keyword>
<dbReference type="RefSeq" id="WP_271052069.1">
    <property type="nucleotide sequence ID" value="NZ_JAQIIO010000001.1"/>
</dbReference>
<dbReference type="Pfam" id="PF02872">
    <property type="entry name" value="5_nucleotid_C"/>
    <property type="match status" value="1"/>
</dbReference>
<evidence type="ECO:0000256" key="1">
    <source>
        <dbReference type="ARBA" id="ARBA00006654"/>
    </source>
</evidence>
<evidence type="ECO:0000256" key="3">
    <source>
        <dbReference type="ARBA" id="ARBA00022729"/>
    </source>
</evidence>
<feature type="domain" description="Calcineurin-like phosphoesterase" evidence="6">
    <location>
        <begin position="20"/>
        <end position="262"/>
    </location>
</feature>
<dbReference type="PANTHER" id="PTHR11575">
    <property type="entry name" value="5'-NUCLEOTIDASE-RELATED"/>
    <property type="match status" value="1"/>
</dbReference>
<dbReference type="SUPFAM" id="SSF55816">
    <property type="entry name" value="5'-nucleotidase (syn. UDP-sugar hydrolase), C-terminal domain"/>
    <property type="match status" value="1"/>
</dbReference>
<evidence type="ECO:0000256" key="4">
    <source>
        <dbReference type="ARBA" id="ARBA00022741"/>
    </source>
</evidence>
<dbReference type="InterPro" id="IPR008334">
    <property type="entry name" value="5'-Nucleotdase_C"/>
</dbReference>
<comment type="similarity">
    <text evidence="1 5">Belongs to the 5'-nucleotidase family.</text>
</comment>
<dbReference type="NCBIfam" id="NF006938">
    <property type="entry name" value="PRK09420.1"/>
    <property type="match status" value="1"/>
</dbReference>
<dbReference type="Gene3D" id="3.90.780.10">
    <property type="entry name" value="5'-Nucleotidase, C-terminal domain"/>
    <property type="match status" value="1"/>
</dbReference>
<dbReference type="InterPro" id="IPR041827">
    <property type="entry name" value="CpdB_N"/>
</dbReference>
<keyword evidence="2" id="KW-0479">Metal-binding</keyword>
<feature type="domain" description="5'-Nucleotidase C-terminal" evidence="7">
    <location>
        <begin position="389"/>
        <end position="557"/>
    </location>
</feature>
<sequence>MLDAVSEDPQQEVISRMQLRLMATTDLHMHLLPYDYLTDRPNSRLGLAQTAKLIQQARTEKRNTLLFDAGDFLHGTAMGDLVVERASNASTDADVHPMIAAMNHLRYDVATLGNHDFDRGVDVLLSAIEQAEFPIISANTVLNRGGRPSYDSTFVPPYTILNRVFPDSEGEQKLVRIGVIGFLPPNSIHSDLDDAPTLSTRDILEAARDFIPRLRAKGVDLVVALAHSGIGEVEPQEGMENAIIPLCALPGVDVVIGGHAHQHFPRPASDLETAHHWLDHPEVEEDPGLIHGKPVVVPGFWGSHLGVIDLDLEGTADGWRVVSKSANLREVAERGSEQIGPEFSTLLGQLHESTLTHVRTRIGYAHQDLNSYFSLVGADPSTRLVQQAMADFTCQLIEAGAAPDLPVLASSAAFKCGGLGGPGYYTSIDAGELTLRSVADLYIFPNELALVRANGAYLHNWLERSASVFSQVVPGQRFQTLKAPGTPGYLLESVLGLTYQIDLSQPARFSPSGQLNDPNSLRVRDLCYQGKPVAESDEFLLATSDFRIRGGGGFPIIDPSRIVPVKPISIRDLLRHFVEDTGRIAPGYDRQWSFAPVAGASVQFPSAPEARRYLEDFPEMNMRMVREKNARGFSVYELML</sequence>
<name>A0ABT4VWF0_9RHOB</name>
<evidence type="ECO:0000259" key="7">
    <source>
        <dbReference type="Pfam" id="PF02872"/>
    </source>
</evidence>
<dbReference type="InterPro" id="IPR029052">
    <property type="entry name" value="Metallo-depent_PP-like"/>
</dbReference>
<comment type="caution">
    <text evidence="8">The sequence shown here is derived from an EMBL/GenBank/DDBJ whole genome shotgun (WGS) entry which is preliminary data.</text>
</comment>
<dbReference type="InterPro" id="IPR006179">
    <property type="entry name" value="5_nucleotidase/apyrase"/>
</dbReference>
<keyword evidence="3" id="KW-0732">Signal</keyword>
<evidence type="ECO:0000256" key="2">
    <source>
        <dbReference type="ARBA" id="ARBA00022723"/>
    </source>
</evidence>
<dbReference type="Proteomes" id="UP001528040">
    <property type="component" value="Unassembled WGS sequence"/>
</dbReference>
<dbReference type="SUPFAM" id="SSF56300">
    <property type="entry name" value="Metallo-dependent phosphatases"/>
    <property type="match status" value="1"/>
</dbReference>
<keyword evidence="4 5" id="KW-0547">Nucleotide-binding</keyword>
<evidence type="ECO:0000313" key="9">
    <source>
        <dbReference type="Proteomes" id="UP001528040"/>
    </source>
</evidence>